<keyword evidence="2" id="KW-0812">Transmembrane</keyword>
<sequence>MYWCACNIVPCRGECVGELQWTHVPHGAAARSYLLKDIANHCVAKVGISLQDGNRTSGIYWATEAYLETTFLASVAAVGQVPDWIYIAIAIGVCLFLGIASVIWKRKFIKQRWCKFAELEGIIILPNVDQTIKDPLAYDQNGKRPLSVELSMSVDPDSYTIISYLHVDGMGREQKQSISSTDSGFASPTERCRNSVGFGDATAPIGKCRKYQRQSTTTTPDVGEDVDSGKDLLRDDARDSGVCSAPACDFNANENPYSVIAEERRHVGVAQPKPARDGHPFRSLFRNAKETKAVATLAQPPKVPMICNATYKPCGPSQVQRTRTDNMADQAPVQREQQATRAGNVRAGDGNADDTPAKSVDGERPDGAAMCHYTLLAFADADDEDNGDELASAKRATTRGDDTLADGRAADDNAPIDGSRNMLLAARHVPLGRMNSAGYIVTSSPPTSRPTSPRAAPKHCACADDTLNSSTLYIDDDDDVLMTTPCAMLAPQLTPGGQRCQVDDGYRMTSQPSNLPGTLEFCRSYEEGYSRMGMAEDSNKANYFAV</sequence>
<feature type="region of interest" description="Disordered" evidence="1">
    <location>
        <begin position="209"/>
        <end position="229"/>
    </location>
</feature>
<evidence type="ECO:0000256" key="2">
    <source>
        <dbReference type="SAM" id="Phobius"/>
    </source>
</evidence>
<keyword evidence="2" id="KW-1133">Transmembrane helix</keyword>
<proteinExistence type="predicted"/>
<protein>
    <submittedName>
        <fullName evidence="4">Uncharacterized protein LOC106805017</fullName>
    </submittedName>
</protein>
<feature type="region of interest" description="Disordered" evidence="1">
    <location>
        <begin position="316"/>
        <end position="366"/>
    </location>
</feature>
<dbReference type="Proteomes" id="UP000695022">
    <property type="component" value="Unplaced"/>
</dbReference>
<evidence type="ECO:0000256" key="1">
    <source>
        <dbReference type="SAM" id="MobiDB-lite"/>
    </source>
</evidence>
<feature type="transmembrane region" description="Helical" evidence="2">
    <location>
        <begin position="84"/>
        <end position="104"/>
    </location>
</feature>
<keyword evidence="2" id="KW-0472">Membrane</keyword>
<accession>A0ABM1DPV3</accession>
<evidence type="ECO:0000313" key="3">
    <source>
        <dbReference type="Proteomes" id="UP000695022"/>
    </source>
</evidence>
<gene>
    <name evidence="4" type="primary">LOC106805017</name>
</gene>
<organism evidence="3 4">
    <name type="scientific">Priapulus caudatus</name>
    <name type="common">Priapulid worm</name>
    <dbReference type="NCBI Taxonomy" id="37621"/>
    <lineage>
        <taxon>Eukaryota</taxon>
        <taxon>Metazoa</taxon>
        <taxon>Ecdysozoa</taxon>
        <taxon>Scalidophora</taxon>
        <taxon>Priapulida</taxon>
        <taxon>Priapulimorpha</taxon>
        <taxon>Priapulimorphida</taxon>
        <taxon>Priapulidae</taxon>
        <taxon>Priapulus</taxon>
    </lineage>
</organism>
<reference evidence="4" key="1">
    <citation type="submission" date="2025-08" db="UniProtKB">
        <authorList>
            <consortium name="RefSeq"/>
        </authorList>
    </citation>
    <scope>IDENTIFICATION</scope>
</reference>
<keyword evidence="3" id="KW-1185">Reference proteome</keyword>
<feature type="region of interest" description="Disordered" evidence="1">
    <location>
        <begin position="394"/>
        <end position="413"/>
    </location>
</feature>
<evidence type="ECO:0000313" key="4">
    <source>
        <dbReference type="RefSeq" id="XP_014661974.1"/>
    </source>
</evidence>
<feature type="compositionally biased region" description="Polar residues" evidence="1">
    <location>
        <begin position="317"/>
        <end position="327"/>
    </location>
</feature>
<dbReference type="GeneID" id="106805017"/>
<name>A0ABM1DPV3_PRICU</name>
<dbReference type="RefSeq" id="XP_014661974.1">
    <property type="nucleotide sequence ID" value="XM_014806488.1"/>
</dbReference>